<comment type="caution">
    <text evidence="6">The sequence shown here is derived from an EMBL/GenBank/DDBJ whole genome shotgun (WGS) entry which is preliminary data.</text>
</comment>
<dbReference type="SUPFAM" id="SSF53850">
    <property type="entry name" value="Periplasmic binding protein-like II"/>
    <property type="match status" value="1"/>
</dbReference>
<evidence type="ECO:0000256" key="4">
    <source>
        <dbReference type="ARBA" id="ARBA00022729"/>
    </source>
</evidence>
<dbReference type="PROSITE" id="PS51257">
    <property type="entry name" value="PROKAR_LIPOPROTEIN"/>
    <property type="match status" value="1"/>
</dbReference>
<dbReference type="PANTHER" id="PTHR30290:SF10">
    <property type="entry name" value="PERIPLASMIC OLIGOPEPTIDE-BINDING PROTEIN-RELATED"/>
    <property type="match status" value="1"/>
</dbReference>
<dbReference type="Gene3D" id="3.90.76.10">
    <property type="entry name" value="Dipeptide-binding Protein, Domain 1"/>
    <property type="match status" value="1"/>
</dbReference>
<dbReference type="Proteomes" id="UP000310168">
    <property type="component" value="Unassembled WGS sequence"/>
</dbReference>
<name>A0ABY2TU41_9SPIR</name>
<dbReference type="Gene3D" id="3.40.190.10">
    <property type="entry name" value="Periplasmic binding protein-like II"/>
    <property type="match status" value="1"/>
</dbReference>
<accession>A0ABY2TU41</accession>
<comment type="similarity">
    <text evidence="2">Belongs to the bacterial solute-binding protein 5 family.</text>
</comment>
<dbReference type="InterPro" id="IPR000914">
    <property type="entry name" value="SBP_5_dom"/>
</dbReference>
<evidence type="ECO:0000256" key="2">
    <source>
        <dbReference type="ARBA" id="ARBA00005695"/>
    </source>
</evidence>
<evidence type="ECO:0000259" key="5">
    <source>
        <dbReference type="Pfam" id="PF00496"/>
    </source>
</evidence>
<evidence type="ECO:0000256" key="1">
    <source>
        <dbReference type="ARBA" id="ARBA00004196"/>
    </source>
</evidence>
<dbReference type="PANTHER" id="PTHR30290">
    <property type="entry name" value="PERIPLASMIC BINDING COMPONENT OF ABC TRANSPORTER"/>
    <property type="match status" value="1"/>
</dbReference>
<keyword evidence="3" id="KW-0813">Transport</keyword>
<dbReference type="RefSeq" id="WP_236847024.1">
    <property type="nucleotide sequence ID" value="NZ_SJDU01000009.1"/>
</dbReference>
<proteinExistence type="inferred from homology"/>
<dbReference type="Pfam" id="PF00496">
    <property type="entry name" value="SBP_bac_5"/>
    <property type="match status" value="1"/>
</dbReference>
<dbReference type="EMBL" id="SJDU01000009">
    <property type="protein sequence ID" value="TKZ36289.1"/>
    <property type="molecule type" value="Genomic_DNA"/>
</dbReference>
<evidence type="ECO:0000256" key="3">
    <source>
        <dbReference type="ARBA" id="ARBA00022448"/>
    </source>
</evidence>
<keyword evidence="4" id="KW-0732">Signal</keyword>
<comment type="subcellular location">
    <subcellularLocation>
        <location evidence="1">Cell envelope</location>
    </subcellularLocation>
</comment>
<reference evidence="6 7" key="1">
    <citation type="journal article" date="2019" name="Anaerobe">
        <title>Brachyspira catarrhinii sp. nov., an anaerobic intestinal spirochaete isolated from vervet monkeys may have been misidentified as Brachyspira aalborgi in previous studies.</title>
        <authorList>
            <person name="Phillips N.D."/>
            <person name="La T."/>
            <person name="Hampson D.J."/>
        </authorList>
    </citation>
    <scope>NUCLEOTIDE SEQUENCE [LARGE SCALE GENOMIC DNA]</scope>
    <source>
        <strain evidence="6 7">Z12</strain>
    </source>
</reference>
<protein>
    <submittedName>
        <fullName evidence="6">Peptide ABC transporter substrate-binding protein</fullName>
    </submittedName>
</protein>
<feature type="domain" description="Solute-binding protein family 5" evidence="5">
    <location>
        <begin position="71"/>
        <end position="179"/>
    </location>
</feature>
<evidence type="ECO:0000313" key="7">
    <source>
        <dbReference type="Proteomes" id="UP000310168"/>
    </source>
</evidence>
<dbReference type="InterPro" id="IPR039424">
    <property type="entry name" value="SBP_5"/>
</dbReference>
<sequence length="191" mass="21404">MKKVIVVILFISFIFITSCKNNSKLSGDTIVINMGAEPLTIDPNLNTLNVVSAMLFHAFESLTKIDSNGNVVAGIAESWDISEDGRLYTFHLRTNAKWSDGKPLTAHDFEYSWKRVVNPEVAAKYSSMMEMIKNGKEINEGKINYNDFAVKALDDYTFEVNLVDPASYFLEFITTVGIFSPVRVGIFSPVR</sequence>
<gene>
    <name evidence="6" type="ORF">EZH24_00775</name>
</gene>
<keyword evidence="7" id="KW-1185">Reference proteome</keyword>
<organism evidence="6 7">
    <name type="scientific">Brachyspira catarrhinii</name>
    <dbReference type="NCBI Taxonomy" id="2528966"/>
    <lineage>
        <taxon>Bacteria</taxon>
        <taxon>Pseudomonadati</taxon>
        <taxon>Spirochaetota</taxon>
        <taxon>Spirochaetia</taxon>
        <taxon>Brachyspirales</taxon>
        <taxon>Brachyspiraceae</taxon>
        <taxon>Brachyspira</taxon>
    </lineage>
</organism>
<evidence type="ECO:0000313" key="6">
    <source>
        <dbReference type="EMBL" id="TKZ36289.1"/>
    </source>
</evidence>
<feature type="non-terminal residue" evidence="6">
    <location>
        <position position="191"/>
    </location>
</feature>